<name>A0A316USA3_9BASI</name>
<keyword evidence="3 11" id="KW-0813">Transport</keyword>
<feature type="non-terminal residue" evidence="14">
    <location>
        <position position="385"/>
    </location>
</feature>
<evidence type="ECO:0000256" key="12">
    <source>
        <dbReference type="SAM" id="MobiDB-lite"/>
    </source>
</evidence>
<dbReference type="GO" id="GO:0055085">
    <property type="term" value="P:transmembrane transport"/>
    <property type="evidence" value="ECO:0007669"/>
    <property type="project" value="InterPro"/>
</dbReference>
<dbReference type="PRINTS" id="PR00926">
    <property type="entry name" value="MITOCARRIER"/>
</dbReference>
<dbReference type="InterPro" id="IPR002067">
    <property type="entry name" value="MCP"/>
</dbReference>
<keyword evidence="8" id="KW-0496">Mitochondrion</keyword>
<dbReference type="RefSeq" id="XP_025362812.1">
    <property type="nucleotide sequence ID" value="XM_025504110.1"/>
</dbReference>
<dbReference type="PRINTS" id="PR00928">
    <property type="entry name" value="GRAVESDC"/>
</dbReference>
<feature type="transmembrane region" description="Helical" evidence="13">
    <location>
        <begin position="231"/>
        <end position="253"/>
    </location>
</feature>
<evidence type="ECO:0000256" key="11">
    <source>
        <dbReference type="RuleBase" id="RU000488"/>
    </source>
</evidence>
<reference evidence="14 15" key="1">
    <citation type="journal article" date="2018" name="Mol. Biol. Evol.">
        <title>Broad Genomic Sampling Reveals a Smut Pathogenic Ancestry of the Fungal Clade Ustilaginomycotina.</title>
        <authorList>
            <person name="Kijpornyongpan T."/>
            <person name="Mondo S.J."/>
            <person name="Barry K."/>
            <person name="Sandor L."/>
            <person name="Lee J."/>
            <person name="Lipzen A."/>
            <person name="Pangilinan J."/>
            <person name="LaButti K."/>
            <person name="Hainaut M."/>
            <person name="Henrissat B."/>
            <person name="Grigoriev I.V."/>
            <person name="Spatafora J.W."/>
            <person name="Aime M.C."/>
        </authorList>
    </citation>
    <scope>NUCLEOTIDE SEQUENCE [LARGE SCALE GENOMIC DNA]</scope>
    <source>
        <strain evidence="14 15">MCA 5214</strain>
    </source>
</reference>
<comment type="similarity">
    <text evidence="2 11">Belongs to the mitochondrial carrier (TC 2.A.29) family.</text>
</comment>
<gene>
    <name evidence="14" type="ORF">BDZ90DRAFT_211414</name>
</gene>
<keyword evidence="4 10" id="KW-0812">Transmembrane</keyword>
<evidence type="ECO:0000313" key="15">
    <source>
        <dbReference type="Proteomes" id="UP000245884"/>
    </source>
</evidence>
<feature type="non-terminal residue" evidence="14">
    <location>
        <position position="1"/>
    </location>
</feature>
<evidence type="ECO:0000256" key="7">
    <source>
        <dbReference type="ARBA" id="ARBA00022989"/>
    </source>
</evidence>
<evidence type="ECO:0000256" key="4">
    <source>
        <dbReference type="ARBA" id="ARBA00022692"/>
    </source>
</evidence>
<organism evidence="14 15">
    <name type="scientific">Jaminaea rosea</name>
    <dbReference type="NCBI Taxonomy" id="1569628"/>
    <lineage>
        <taxon>Eukaryota</taxon>
        <taxon>Fungi</taxon>
        <taxon>Dikarya</taxon>
        <taxon>Basidiomycota</taxon>
        <taxon>Ustilaginomycotina</taxon>
        <taxon>Exobasidiomycetes</taxon>
        <taxon>Microstromatales</taxon>
        <taxon>Microstromatales incertae sedis</taxon>
        <taxon>Jaminaea</taxon>
    </lineage>
</organism>
<evidence type="ECO:0000256" key="5">
    <source>
        <dbReference type="ARBA" id="ARBA00022737"/>
    </source>
</evidence>
<evidence type="ECO:0000256" key="13">
    <source>
        <dbReference type="SAM" id="Phobius"/>
    </source>
</evidence>
<feature type="repeat" description="Solcar" evidence="10">
    <location>
        <begin position="294"/>
        <end position="382"/>
    </location>
</feature>
<evidence type="ECO:0000256" key="8">
    <source>
        <dbReference type="ARBA" id="ARBA00023128"/>
    </source>
</evidence>
<evidence type="ECO:0000313" key="14">
    <source>
        <dbReference type="EMBL" id="PWN28200.1"/>
    </source>
</evidence>
<keyword evidence="5" id="KW-0677">Repeat</keyword>
<dbReference type="Gene3D" id="1.50.40.10">
    <property type="entry name" value="Mitochondrial carrier domain"/>
    <property type="match status" value="1"/>
</dbReference>
<dbReference type="PANTHER" id="PTHR24089">
    <property type="entry name" value="SOLUTE CARRIER FAMILY 25"/>
    <property type="match status" value="1"/>
</dbReference>
<dbReference type="InterPro" id="IPR018108">
    <property type="entry name" value="MCP_transmembrane"/>
</dbReference>
<dbReference type="OrthoDB" id="270584at2759"/>
<evidence type="ECO:0000256" key="3">
    <source>
        <dbReference type="ARBA" id="ARBA00022448"/>
    </source>
</evidence>
<feature type="region of interest" description="Disordered" evidence="12">
    <location>
        <begin position="269"/>
        <end position="294"/>
    </location>
</feature>
<protein>
    <submittedName>
        <fullName evidence="14">Mitochondrial carrier</fullName>
    </submittedName>
</protein>
<dbReference type="GeneID" id="37025933"/>
<proteinExistence type="inferred from homology"/>
<dbReference type="SUPFAM" id="SSF103506">
    <property type="entry name" value="Mitochondrial carrier"/>
    <property type="match status" value="2"/>
</dbReference>
<evidence type="ECO:0000256" key="1">
    <source>
        <dbReference type="ARBA" id="ARBA00004448"/>
    </source>
</evidence>
<feature type="compositionally biased region" description="Low complexity" evidence="12">
    <location>
        <begin position="274"/>
        <end position="294"/>
    </location>
</feature>
<keyword evidence="6" id="KW-0999">Mitochondrion inner membrane</keyword>
<dbReference type="GO" id="GO:0005743">
    <property type="term" value="C:mitochondrial inner membrane"/>
    <property type="evidence" value="ECO:0007669"/>
    <property type="project" value="UniProtKB-SubCell"/>
</dbReference>
<keyword evidence="15" id="KW-1185">Reference proteome</keyword>
<dbReference type="PROSITE" id="PS50920">
    <property type="entry name" value="SOLCAR"/>
    <property type="match status" value="2"/>
</dbReference>
<keyword evidence="9 10" id="KW-0472">Membrane</keyword>
<accession>A0A316USA3</accession>
<dbReference type="Pfam" id="PF00153">
    <property type="entry name" value="Mito_carr"/>
    <property type="match status" value="4"/>
</dbReference>
<dbReference type="EMBL" id="KZ819666">
    <property type="protein sequence ID" value="PWN28200.1"/>
    <property type="molecule type" value="Genomic_DNA"/>
</dbReference>
<evidence type="ECO:0000256" key="2">
    <source>
        <dbReference type="ARBA" id="ARBA00006375"/>
    </source>
</evidence>
<dbReference type="STRING" id="1569628.A0A316USA3"/>
<feature type="transmembrane region" description="Helical" evidence="13">
    <location>
        <begin position="358"/>
        <end position="379"/>
    </location>
</feature>
<evidence type="ECO:0000256" key="6">
    <source>
        <dbReference type="ARBA" id="ARBA00022792"/>
    </source>
</evidence>
<comment type="subcellular location">
    <subcellularLocation>
        <location evidence="1">Mitochondrion inner membrane</location>
        <topology evidence="1">Multi-pass membrane protein</topology>
    </subcellularLocation>
</comment>
<evidence type="ECO:0000256" key="9">
    <source>
        <dbReference type="ARBA" id="ARBA00023136"/>
    </source>
</evidence>
<feature type="repeat" description="Solcar" evidence="10">
    <location>
        <begin position="6"/>
        <end position="97"/>
    </location>
</feature>
<dbReference type="InterPro" id="IPR002167">
    <property type="entry name" value="GDC-like"/>
</dbReference>
<keyword evidence="7 13" id="KW-1133">Transmembrane helix</keyword>
<dbReference type="InterPro" id="IPR023395">
    <property type="entry name" value="MCP_dom_sf"/>
</dbReference>
<dbReference type="AlphaFoldDB" id="A0A316USA3"/>
<evidence type="ECO:0000256" key="10">
    <source>
        <dbReference type="PROSITE-ProRule" id="PRU00282"/>
    </source>
</evidence>
<dbReference type="Proteomes" id="UP000245884">
    <property type="component" value="Unassembled WGS sequence"/>
</dbReference>
<sequence length="385" mass="41377">DKQTLSYVLRSGVAGGVAGCVAKTAIAPLDRVKILFQAQNPEFQKYSGHWLGVFRAGKDIVSSQGTLALFKGHSATLMRIFPYAAIKYMAYDKMHFALMPTREQETSARLFAAGATSGVLSVFLTYPLELIRVRLAFETKSAGGKGKGGSGLRDIIRQIYTEGATEAPFSSDARRRAARAQGDASATAAGKAQSAALARGATASTPVPPAAPTAALETTTALLHRFPLMKFYRGFTVTVFGMVPYAGTSFLVFGRCKRALQTWCGIEDDKDGSSRSGAARSSSSSSTRGGWRPSKTTIDLTSGGLAGAISQTAAYPFEVIRRRQQVAALVRPGGMVGMWETATWIWKTRGWQGFYTGLSIGFLKVVPMTSLSFAAWLGMKRWMDI</sequence>